<accession>A0A8S1JMS3</accession>
<evidence type="ECO:0000313" key="2">
    <source>
        <dbReference type="Proteomes" id="UP000688137"/>
    </source>
</evidence>
<dbReference type="OMA" id="QVENRDY"/>
<protein>
    <submittedName>
        <fullName evidence="1">Uncharacterized protein</fullName>
    </submittedName>
</protein>
<gene>
    <name evidence="1" type="ORF">PPRIM_AZ9-3.1.T0040294</name>
</gene>
<keyword evidence="2" id="KW-1185">Reference proteome</keyword>
<comment type="caution">
    <text evidence="1">The sequence shown here is derived from an EMBL/GenBank/DDBJ whole genome shotgun (WGS) entry which is preliminary data.</text>
</comment>
<name>A0A8S1JMS3_PARPR</name>
<dbReference type="EMBL" id="CAJJDM010000001">
    <property type="protein sequence ID" value="CAD8043071.1"/>
    <property type="molecule type" value="Genomic_DNA"/>
</dbReference>
<proteinExistence type="predicted"/>
<evidence type="ECO:0000313" key="1">
    <source>
        <dbReference type="EMBL" id="CAD8043071.1"/>
    </source>
</evidence>
<dbReference type="AlphaFoldDB" id="A0A8S1JMS3"/>
<reference evidence="1" key="1">
    <citation type="submission" date="2021-01" db="EMBL/GenBank/DDBJ databases">
        <authorList>
            <consortium name="Genoscope - CEA"/>
            <person name="William W."/>
        </authorList>
    </citation>
    <scope>NUCLEOTIDE SEQUENCE</scope>
</reference>
<sequence length="176" mass="20671">MKASKYQIENRDYNIITCVDFNKQQQSLPPLRKLGQSQDHPFPRKAKFELAQEQVQMQQTQSFKVNNSQQEIKQVQPGSMMNVPSVKFDFISFTQGKQQPFHDLKQELKILHKKKGGMGEIADLGGLCYPNFNREYQDKFKENQTIFRKQKGDYPAVTDPKFSYGPFMKPFKKYKF</sequence>
<dbReference type="Proteomes" id="UP000688137">
    <property type="component" value="Unassembled WGS sequence"/>
</dbReference>
<organism evidence="1 2">
    <name type="scientific">Paramecium primaurelia</name>
    <dbReference type="NCBI Taxonomy" id="5886"/>
    <lineage>
        <taxon>Eukaryota</taxon>
        <taxon>Sar</taxon>
        <taxon>Alveolata</taxon>
        <taxon>Ciliophora</taxon>
        <taxon>Intramacronucleata</taxon>
        <taxon>Oligohymenophorea</taxon>
        <taxon>Peniculida</taxon>
        <taxon>Parameciidae</taxon>
        <taxon>Paramecium</taxon>
    </lineage>
</organism>